<organism evidence="5">
    <name type="scientific">Streptomyces tendae</name>
    <dbReference type="NCBI Taxonomy" id="1932"/>
    <lineage>
        <taxon>Bacteria</taxon>
        <taxon>Bacillati</taxon>
        <taxon>Actinomycetota</taxon>
        <taxon>Actinomycetes</taxon>
        <taxon>Kitasatosporales</taxon>
        <taxon>Streptomycetaceae</taxon>
        <taxon>Streptomyces</taxon>
    </lineage>
</organism>
<dbReference type="GO" id="GO:0031177">
    <property type="term" value="F:phosphopantetheine binding"/>
    <property type="evidence" value="ECO:0007669"/>
    <property type="project" value="InterPro"/>
</dbReference>
<dbReference type="Pfam" id="PF00550">
    <property type="entry name" value="PP-binding"/>
    <property type="match status" value="1"/>
</dbReference>
<dbReference type="Gene3D" id="1.10.1200.10">
    <property type="entry name" value="ACP-like"/>
    <property type="match status" value="1"/>
</dbReference>
<evidence type="ECO:0000313" key="4">
    <source>
        <dbReference type="EMBL" id="MFI0576917.1"/>
    </source>
</evidence>
<evidence type="ECO:0000259" key="3">
    <source>
        <dbReference type="PROSITE" id="PS50075"/>
    </source>
</evidence>
<evidence type="ECO:0000313" key="6">
    <source>
        <dbReference type="Proteomes" id="UP001610810"/>
    </source>
</evidence>
<dbReference type="InterPro" id="IPR020806">
    <property type="entry name" value="PKS_PP-bd"/>
</dbReference>
<name>A0A6B3QSI9_STRTE</name>
<dbReference type="SMART" id="SM00823">
    <property type="entry name" value="PKS_PP"/>
    <property type="match status" value="1"/>
</dbReference>
<reference evidence="4 6" key="2">
    <citation type="submission" date="2024-10" db="EMBL/GenBank/DDBJ databases">
        <authorList>
            <person name="Wannawong T."/>
            <person name="Kuncharoen N."/>
            <person name="Mhuantong W."/>
        </authorList>
    </citation>
    <scope>NUCLEOTIDE SEQUENCE [LARGE SCALE GENOMIC DNA]</scope>
    <source>
        <strain evidence="4 6">CALK1-4</strain>
    </source>
</reference>
<evidence type="ECO:0000313" key="5">
    <source>
        <dbReference type="EMBL" id="NEV89907.1"/>
    </source>
</evidence>
<dbReference type="InterPro" id="IPR009081">
    <property type="entry name" value="PP-bd_ACP"/>
</dbReference>
<accession>A0A6B3QSI9</accession>
<reference evidence="5" key="1">
    <citation type="journal article" date="2020" name="Microorganisms">
        <title>Isolation, Genomic and Metabolomic Characterization of Streptomyces tendae VITAKN with Quorum Sensing Inhibitory Activity from Southern India.</title>
        <authorList>
            <person name="Ishaque N.M."/>
            <person name="Burgsdorf I."/>
            <person name="Limlingan Malit J.J."/>
            <person name="Saha S."/>
            <person name="Teta R."/>
            <person name="Ewe D."/>
            <person name="Kannabiran K."/>
            <person name="Hrouzek P."/>
            <person name="Steindler L."/>
            <person name="Costantino V."/>
            <person name="Saurav K."/>
        </authorList>
    </citation>
    <scope>NUCLEOTIDE SEQUENCE</scope>
    <source>
        <strain evidence="5">VITAKN</strain>
    </source>
</reference>
<keyword evidence="6" id="KW-1185">Reference proteome</keyword>
<dbReference type="InterPro" id="IPR036736">
    <property type="entry name" value="ACP-like_sf"/>
</dbReference>
<dbReference type="PROSITE" id="PS50075">
    <property type="entry name" value="CARRIER"/>
    <property type="match status" value="1"/>
</dbReference>
<dbReference type="RefSeq" id="WP_161378593.1">
    <property type="nucleotide sequence ID" value="NZ_JAAIFS010000005.1"/>
</dbReference>
<evidence type="ECO:0000256" key="2">
    <source>
        <dbReference type="ARBA" id="ARBA00022553"/>
    </source>
</evidence>
<protein>
    <submittedName>
        <fullName evidence="5">Acyl carrier protein</fullName>
    </submittedName>
</protein>
<dbReference type="EMBL" id="JBIQWK010000015">
    <property type="protein sequence ID" value="MFI0576917.1"/>
    <property type="molecule type" value="Genomic_DNA"/>
</dbReference>
<keyword evidence="1" id="KW-0596">Phosphopantetheine</keyword>
<dbReference type="EMBL" id="JAAIFS010000005">
    <property type="protein sequence ID" value="NEV89907.1"/>
    <property type="molecule type" value="Genomic_DNA"/>
</dbReference>
<dbReference type="AlphaFoldDB" id="A0A6B3QSI9"/>
<comment type="caution">
    <text evidence="5">The sequence shown here is derived from an EMBL/GenBank/DDBJ whole genome shotgun (WGS) entry which is preliminary data.</text>
</comment>
<dbReference type="SUPFAM" id="SSF47336">
    <property type="entry name" value="ACP-like"/>
    <property type="match status" value="1"/>
</dbReference>
<feature type="domain" description="Carrier" evidence="3">
    <location>
        <begin position="18"/>
        <end position="96"/>
    </location>
</feature>
<keyword evidence="2" id="KW-0597">Phosphoprotein</keyword>
<gene>
    <name evidence="4" type="ORF">ACH3YB_35400</name>
    <name evidence="5" type="ORF">GUR47_25095</name>
</gene>
<dbReference type="Proteomes" id="UP001610810">
    <property type="component" value="Unassembled WGS sequence"/>
</dbReference>
<dbReference type="GO" id="GO:0017000">
    <property type="term" value="P:antibiotic biosynthetic process"/>
    <property type="evidence" value="ECO:0007669"/>
    <property type="project" value="UniProtKB-ARBA"/>
</dbReference>
<proteinExistence type="predicted"/>
<evidence type="ECO:0000256" key="1">
    <source>
        <dbReference type="ARBA" id="ARBA00022450"/>
    </source>
</evidence>
<sequence length="109" mass="12185">MTDSGTALHELRGLPRSERSEALEEIVVKEFKGTLLMTHDEEFPLTESFFDLGFTSLRVTEAKQRLEERLDCSISSNVLFNNPTAEQLVAYLMTDVLADLFPEGSDADG</sequence>